<evidence type="ECO:0000313" key="3">
    <source>
        <dbReference type="Proteomes" id="UP001162131"/>
    </source>
</evidence>
<feature type="compositionally biased region" description="Low complexity" evidence="1">
    <location>
        <begin position="83"/>
        <end position="97"/>
    </location>
</feature>
<feature type="region of interest" description="Disordered" evidence="1">
    <location>
        <begin position="83"/>
        <end position="106"/>
    </location>
</feature>
<evidence type="ECO:0000313" key="2">
    <source>
        <dbReference type="EMBL" id="CAG9333825.1"/>
    </source>
</evidence>
<dbReference type="Proteomes" id="UP001162131">
    <property type="component" value="Unassembled WGS sequence"/>
</dbReference>
<dbReference type="EMBL" id="CAJZBQ010000057">
    <property type="protein sequence ID" value="CAG9333825.1"/>
    <property type="molecule type" value="Genomic_DNA"/>
</dbReference>
<comment type="caution">
    <text evidence="2">The sequence shown here is derived from an EMBL/GenBank/DDBJ whole genome shotgun (WGS) entry which is preliminary data.</text>
</comment>
<dbReference type="AlphaFoldDB" id="A0AAU9KA60"/>
<name>A0AAU9KA60_9CILI</name>
<gene>
    <name evidence="2" type="ORF">BSTOLATCC_MIC59638</name>
</gene>
<organism evidence="2 3">
    <name type="scientific">Blepharisma stoltei</name>
    <dbReference type="NCBI Taxonomy" id="1481888"/>
    <lineage>
        <taxon>Eukaryota</taxon>
        <taxon>Sar</taxon>
        <taxon>Alveolata</taxon>
        <taxon>Ciliophora</taxon>
        <taxon>Postciliodesmatophora</taxon>
        <taxon>Heterotrichea</taxon>
        <taxon>Heterotrichida</taxon>
        <taxon>Blepharismidae</taxon>
        <taxon>Blepharisma</taxon>
    </lineage>
</organism>
<evidence type="ECO:0000256" key="1">
    <source>
        <dbReference type="SAM" id="MobiDB-lite"/>
    </source>
</evidence>
<accession>A0AAU9KA60</accession>
<proteinExistence type="predicted"/>
<keyword evidence="3" id="KW-1185">Reference proteome</keyword>
<sequence length="106" mass="12367">MDLPNYILNEQARLKLKEKELIKKKEILLYKINKTENEEIKSNYRDMLVSIIFEIDDISDAIENAGMVGRAWDDSSSSMFYSTEDSTSSSFSDYSTFRRSRNNYGI</sequence>
<reference evidence="2" key="1">
    <citation type="submission" date="2021-09" db="EMBL/GenBank/DDBJ databases">
        <authorList>
            <consortium name="AG Swart"/>
            <person name="Singh M."/>
            <person name="Singh A."/>
            <person name="Seah K."/>
            <person name="Emmerich C."/>
        </authorList>
    </citation>
    <scope>NUCLEOTIDE SEQUENCE</scope>
    <source>
        <strain evidence="2">ATCC30299</strain>
    </source>
</reference>
<protein>
    <submittedName>
        <fullName evidence="2">Uncharacterized protein</fullName>
    </submittedName>
</protein>